<organism evidence="2 3">
    <name type="scientific">Novosphingobium aquiterrae</name>
    <dbReference type="NCBI Taxonomy" id="624388"/>
    <lineage>
        <taxon>Bacteria</taxon>
        <taxon>Pseudomonadati</taxon>
        <taxon>Pseudomonadota</taxon>
        <taxon>Alphaproteobacteria</taxon>
        <taxon>Sphingomonadales</taxon>
        <taxon>Sphingomonadaceae</taxon>
        <taxon>Novosphingobium</taxon>
    </lineage>
</organism>
<feature type="non-terminal residue" evidence="2">
    <location>
        <position position="1"/>
    </location>
</feature>
<protein>
    <recommendedName>
        <fullName evidence="4">DUF11 domain-containing protein</fullName>
    </recommendedName>
</protein>
<dbReference type="EMBL" id="JBHLTL010000001">
    <property type="protein sequence ID" value="MFC0587788.1"/>
    <property type="molecule type" value="Genomic_DNA"/>
</dbReference>
<gene>
    <name evidence="2" type="ORF">ACFFF7_00005</name>
</gene>
<proteinExistence type="predicted"/>
<evidence type="ECO:0008006" key="4">
    <source>
        <dbReference type="Google" id="ProtNLM"/>
    </source>
</evidence>
<dbReference type="RefSeq" id="WP_379479313.1">
    <property type="nucleotide sequence ID" value="NZ_JBHLTL010000001.1"/>
</dbReference>
<dbReference type="Proteomes" id="UP001589943">
    <property type="component" value="Unassembled WGS sequence"/>
</dbReference>
<comment type="caution">
    <text evidence="2">The sequence shown here is derived from an EMBL/GenBank/DDBJ whole genome shotgun (WGS) entry which is preliminary data.</text>
</comment>
<name>A0ABV6PFA6_9SPHN</name>
<keyword evidence="3" id="KW-1185">Reference proteome</keyword>
<evidence type="ECO:0000313" key="3">
    <source>
        <dbReference type="Proteomes" id="UP001589943"/>
    </source>
</evidence>
<reference evidence="2 3" key="1">
    <citation type="submission" date="2024-09" db="EMBL/GenBank/DDBJ databases">
        <authorList>
            <person name="Sun Q."/>
            <person name="Mori K."/>
        </authorList>
    </citation>
    <scope>NUCLEOTIDE SEQUENCE [LARGE SCALE GENOMIC DNA]</scope>
    <source>
        <strain evidence="2 3">NCAIM B.02537</strain>
    </source>
</reference>
<accession>A0ABV6PFA6</accession>
<sequence>NRGGGDGDVDNVATADSDQTGPDTDDATAPLVYNPRIDLEKYVQVDAGAGYGAWEDADVPSGPETSVDTAVNFKVVLTNTGNITLTAIHINDLLHDYASNTNSAINYTTANAWVDLDGDNFRDANESWSTLDANNDGTLDNTSLAVGGSLSIYYSLAFAEGQHTNTATVTTTQGATDTDAANYYGLHVDTGPGVRTPGFWNRWTTLWDGTAVGDPKQMGTPGFPAQDVLYKVDSNGDGVINGQDKAGLLIGDWDKDGIRDAGEDVIFISLADARSLVGAANKTVGSDGVQIIGRDLIATWLNYLEGNAIDKAGTADNSHNPQHFIQDAVNYLQAFAGINGPNESNSGASDTFDVFDLATHKETRTNSTYWQTAHPELGYDHSGAAMHTALDTYNNTGTIDGIWYAGSADSAAFLAALVQVQGP</sequence>
<evidence type="ECO:0000313" key="2">
    <source>
        <dbReference type="EMBL" id="MFC0587788.1"/>
    </source>
</evidence>
<evidence type="ECO:0000256" key="1">
    <source>
        <dbReference type="SAM" id="MobiDB-lite"/>
    </source>
</evidence>
<feature type="region of interest" description="Disordered" evidence="1">
    <location>
        <begin position="1"/>
        <end position="30"/>
    </location>
</feature>